<reference evidence="1" key="1">
    <citation type="submission" date="2023-08" db="EMBL/GenBank/DDBJ databases">
        <authorList>
            <person name="Nazir A."/>
        </authorList>
    </citation>
    <scope>NUCLEOTIDE SEQUENCE</scope>
</reference>
<proteinExistence type="predicted"/>
<sequence>MLNHDTFTRIVDKINDQYGTEHYLPAEYIWQDYVHHVKAFGKIVWDSDSCDATSESTIYYLCDRYIQKYILVNIWKQQVECMKDEIIWKLNDEGLDKELVSKFEVYFENELAMLEEK</sequence>
<protein>
    <submittedName>
        <fullName evidence="1">Uncharacterized protein</fullName>
    </submittedName>
</protein>
<evidence type="ECO:0000313" key="1">
    <source>
        <dbReference type="EMBL" id="WNO47535.1"/>
    </source>
</evidence>
<name>A0AA96KTJ1_9CAUD</name>
<dbReference type="EMBL" id="OR481006">
    <property type="protein sequence ID" value="WNO47535.1"/>
    <property type="molecule type" value="Genomic_DNA"/>
</dbReference>
<accession>A0AA96KTJ1</accession>
<organism evidence="1">
    <name type="scientific">Staphylococcus phage vB_VibM_10AMN12</name>
    <dbReference type="NCBI Taxonomy" id="3076785"/>
    <lineage>
        <taxon>Viruses</taxon>
        <taxon>Duplodnaviria</taxon>
        <taxon>Heunggongvirae</taxon>
        <taxon>Uroviricota</taxon>
        <taxon>Caudoviricetes</taxon>
    </lineage>
</organism>